<feature type="compositionally biased region" description="Basic and acidic residues" evidence="1">
    <location>
        <begin position="329"/>
        <end position="346"/>
    </location>
</feature>
<accession>A0A6C0JET8</accession>
<evidence type="ECO:0000259" key="2">
    <source>
        <dbReference type="PROSITE" id="PS51184"/>
    </source>
</evidence>
<dbReference type="EMBL" id="MN740396">
    <property type="protein sequence ID" value="QHU04375.1"/>
    <property type="molecule type" value="Genomic_DNA"/>
</dbReference>
<dbReference type="Gene3D" id="2.60.120.10">
    <property type="entry name" value="Jelly Rolls"/>
    <property type="match status" value="1"/>
</dbReference>
<reference evidence="3" key="1">
    <citation type="journal article" date="2020" name="Nature">
        <title>Giant virus diversity and host interactions through global metagenomics.</title>
        <authorList>
            <person name="Schulz F."/>
            <person name="Roux S."/>
            <person name="Paez-Espino D."/>
            <person name="Jungbluth S."/>
            <person name="Walsh D.A."/>
            <person name="Denef V.J."/>
            <person name="McMahon K.D."/>
            <person name="Konstantinidis K.T."/>
            <person name="Eloe-Fadrosh E.A."/>
            <person name="Kyrpides N.C."/>
            <person name="Woyke T."/>
        </authorList>
    </citation>
    <scope>NUCLEOTIDE SEQUENCE</scope>
    <source>
        <strain evidence="3">GVMAG-M-3300027708-39</strain>
    </source>
</reference>
<name>A0A6C0JET8_9ZZZZ</name>
<evidence type="ECO:0000313" key="3">
    <source>
        <dbReference type="EMBL" id="QHU04375.1"/>
    </source>
</evidence>
<dbReference type="InterPro" id="IPR003347">
    <property type="entry name" value="JmjC_dom"/>
</dbReference>
<dbReference type="PROSITE" id="PS51184">
    <property type="entry name" value="JMJC"/>
    <property type="match status" value="1"/>
</dbReference>
<evidence type="ECO:0000256" key="1">
    <source>
        <dbReference type="SAM" id="MobiDB-lite"/>
    </source>
</evidence>
<dbReference type="InterPro" id="IPR014710">
    <property type="entry name" value="RmlC-like_jellyroll"/>
</dbReference>
<protein>
    <recommendedName>
        <fullName evidence="2">JmjC domain-containing protein</fullName>
    </recommendedName>
</protein>
<proteinExistence type="predicted"/>
<feature type="compositionally biased region" description="Polar residues" evidence="1">
    <location>
        <begin position="307"/>
        <end position="328"/>
    </location>
</feature>
<dbReference type="AlphaFoldDB" id="A0A6C0JET8"/>
<dbReference type="Pfam" id="PF13621">
    <property type="entry name" value="Cupin_8"/>
    <property type="match status" value="1"/>
</dbReference>
<feature type="region of interest" description="Disordered" evidence="1">
    <location>
        <begin position="305"/>
        <end position="346"/>
    </location>
</feature>
<organism evidence="3">
    <name type="scientific">viral metagenome</name>
    <dbReference type="NCBI Taxonomy" id="1070528"/>
    <lineage>
        <taxon>unclassified sequences</taxon>
        <taxon>metagenomes</taxon>
        <taxon>organismal metagenomes</taxon>
    </lineage>
</organism>
<dbReference type="SUPFAM" id="SSF51197">
    <property type="entry name" value="Clavaminate synthase-like"/>
    <property type="match status" value="1"/>
</dbReference>
<sequence length="359" mass="42787">MKIIISFFIFCLVLFIYLHIQFHLKTSNDLEIYEIDDVSKEKLEEICDLRQPVILDYNNEKIVETTNTMFILENYPAFEMKIRNINEPDANNDLYVNLPLHASVKLFKEDKNSTYFTENNSDFLNETGVIKNFKYNDEYLRPYMVSNLNYDIMLGSKDTHTPFRYELNYRNYFLCTEGYVYIKMAPPQSIKYLYPEYDYENFEFRSPINPWKVQTRYAADFEKMKCLEVPLTKGKMVYIPAYWWYSIKFINDNTSISCFRYRTYVNNLAISPYISMHILQLQNIKRDVAKKISVDVLKNKDIEPDITSEQNSSNNNLEIQTTTTNINDLQRESTDERKPELIEEPKPIMEYENFGAEIK</sequence>
<feature type="domain" description="JmjC" evidence="2">
    <location>
        <begin position="125"/>
        <end position="277"/>
    </location>
</feature>
<dbReference type="InterPro" id="IPR041667">
    <property type="entry name" value="Cupin_8"/>
</dbReference>